<sequence>MGSAEECVRFVGGCIQTWKFVAASEFGSVAGSALDGVAGGVFDIVAGSAFEAVAGIGKPHKSVVGGTRQEYHYLGYTQYHITYSMEGNGELV</sequence>
<evidence type="ECO:0000313" key="2">
    <source>
        <dbReference type="Proteomes" id="UP000018958"/>
    </source>
</evidence>
<gene>
    <name evidence="1" type="ORF">F441_06457</name>
</gene>
<proteinExistence type="predicted"/>
<dbReference type="EMBL" id="ANIX01001315">
    <property type="protein sequence ID" value="ETP19651.1"/>
    <property type="molecule type" value="Genomic_DNA"/>
</dbReference>
<dbReference type="AlphaFoldDB" id="W2XA99"/>
<dbReference type="Proteomes" id="UP000018958">
    <property type="component" value="Unassembled WGS sequence"/>
</dbReference>
<name>W2XA99_PHYNI</name>
<reference evidence="1 2" key="1">
    <citation type="submission" date="2013-11" db="EMBL/GenBank/DDBJ databases">
        <title>The Genome Sequence of Phytophthora parasitica CJ01A1.</title>
        <authorList>
            <consortium name="The Broad Institute Genomics Platform"/>
            <person name="Russ C."/>
            <person name="Tyler B."/>
            <person name="Panabieres F."/>
            <person name="Shan W."/>
            <person name="Tripathy S."/>
            <person name="Grunwald N."/>
            <person name="Machado M."/>
            <person name="Johnson C.S."/>
            <person name="Walker B."/>
            <person name="Young S.K."/>
            <person name="Zeng Q."/>
            <person name="Gargeya S."/>
            <person name="Fitzgerald M."/>
            <person name="Haas B."/>
            <person name="Abouelleil A."/>
            <person name="Allen A.W."/>
            <person name="Alvarado L."/>
            <person name="Arachchi H.M."/>
            <person name="Berlin A.M."/>
            <person name="Chapman S.B."/>
            <person name="Gainer-Dewar J."/>
            <person name="Goldberg J."/>
            <person name="Griggs A."/>
            <person name="Gujja S."/>
            <person name="Hansen M."/>
            <person name="Howarth C."/>
            <person name="Imamovic A."/>
            <person name="Ireland A."/>
            <person name="Larimer J."/>
            <person name="McCowan C."/>
            <person name="Murphy C."/>
            <person name="Pearson M."/>
            <person name="Poon T.W."/>
            <person name="Priest M."/>
            <person name="Roberts A."/>
            <person name="Saif S."/>
            <person name="Shea T."/>
            <person name="Sisk P."/>
            <person name="Sykes S."/>
            <person name="Wortman J."/>
            <person name="Nusbaum C."/>
            <person name="Birren B."/>
        </authorList>
    </citation>
    <scope>NUCLEOTIDE SEQUENCE [LARGE SCALE GENOMIC DNA]</scope>
    <source>
        <strain evidence="1 2">CJ01A1</strain>
    </source>
</reference>
<accession>W2XA99</accession>
<organism evidence="1 2">
    <name type="scientific">Phytophthora nicotianae CJ01A1</name>
    <dbReference type="NCBI Taxonomy" id="1317063"/>
    <lineage>
        <taxon>Eukaryota</taxon>
        <taxon>Sar</taxon>
        <taxon>Stramenopiles</taxon>
        <taxon>Oomycota</taxon>
        <taxon>Peronosporomycetes</taxon>
        <taxon>Peronosporales</taxon>
        <taxon>Peronosporaceae</taxon>
        <taxon>Phytophthora</taxon>
    </lineage>
</organism>
<protein>
    <submittedName>
        <fullName evidence="1">Uncharacterized protein</fullName>
    </submittedName>
</protein>
<comment type="caution">
    <text evidence="1">The sequence shown here is derived from an EMBL/GenBank/DDBJ whole genome shotgun (WGS) entry which is preliminary data.</text>
</comment>
<evidence type="ECO:0000313" key="1">
    <source>
        <dbReference type="EMBL" id="ETP19651.1"/>
    </source>
</evidence>